<comment type="caution">
    <text evidence="12">The sequence shown here is derived from an EMBL/GenBank/DDBJ whole genome shotgun (WGS) entry which is preliminary data.</text>
</comment>
<dbReference type="Pfam" id="PF03544">
    <property type="entry name" value="TonB_C"/>
    <property type="match status" value="1"/>
</dbReference>
<dbReference type="Gene3D" id="3.30.1150.10">
    <property type="match status" value="1"/>
</dbReference>
<evidence type="ECO:0000256" key="9">
    <source>
        <dbReference type="ARBA" id="ARBA00023136"/>
    </source>
</evidence>
<feature type="domain" description="TonB C-terminal" evidence="11">
    <location>
        <begin position="178"/>
        <end position="268"/>
    </location>
</feature>
<keyword evidence="8" id="KW-1133">Transmembrane helix</keyword>
<name>A0ABY1NTF2_9BACT</name>
<evidence type="ECO:0000256" key="5">
    <source>
        <dbReference type="ARBA" id="ARBA00022519"/>
    </source>
</evidence>
<dbReference type="EMBL" id="FXUB01000005">
    <property type="protein sequence ID" value="SMP17688.1"/>
    <property type="molecule type" value="Genomic_DNA"/>
</dbReference>
<keyword evidence="4" id="KW-1003">Cell membrane</keyword>
<reference evidence="12 13" key="1">
    <citation type="submission" date="2017-05" db="EMBL/GenBank/DDBJ databases">
        <authorList>
            <person name="Varghese N."/>
            <person name="Submissions S."/>
        </authorList>
    </citation>
    <scope>NUCLEOTIDE SEQUENCE [LARGE SCALE GENOMIC DNA]</scope>
    <source>
        <strain evidence="12 13">DSM 15522</strain>
    </source>
</reference>
<feature type="compositionally biased region" description="Polar residues" evidence="10">
    <location>
        <begin position="151"/>
        <end position="169"/>
    </location>
</feature>
<dbReference type="NCBIfam" id="TIGR01352">
    <property type="entry name" value="tonB_Cterm"/>
    <property type="match status" value="1"/>
</dbReference>
<feature type="compositionally biased region" description="Basic and acidic residues" evidence="10">
    <location>
        <begin position="119"/>
        <end position="128"/>
    </location>
</feature>
<dbReference type="Proteomes" id="UP001157911">
    <property type="component" value="Unassembled WGS sequence"/>
</dbReference>
<dbReference type="PROSITE" id="PS52015">
    <property type="entry name" value="TONB_CTD"/>
    <property type="match status" value="1"/>
</dbReference>
<keyword evidence="13" id="KW-1185">Reference proteome</keyword>
<keyword evidence="3" id="KW-0813">Transport</keyword>
<dbReference type="RefSeq" id="WP_283400994.1">
    <property type="nucleotide sequence ID" value="NZ_FXUB01000005.1"/>
</dbReference>
<proteinExistence type="inferred from homology"/>
<evidence type="ECO:0000259" key="11">
    <source>
        <dbReference type="PROSITE" id="PS52015"/>
    </source>
</evidence>
<evidence type="ECO:0000256" key="4">
    <source>
        <dbReference type="ARBA" id="ARBA00022475"/>
    </source>
</evidence>
<accession>A0ABY1NTF2</accession>
<comment type="subcellular location">
    <subcellularLocation>
        <location evidence="1">Cell inner membrane</location>
        <topology evidence="1">Single-pass membrane protein</topology>
        <orientation evidence="1">Periplasmic side</orientation>
    </subcellularLocation>
</comment>
<keyword evidence="6" id="KW-0812">Transmembrane</keyword>
<evidence type="ECO:0000313" key="13">
    <source>
        <dbReference type="Proteomes" id="UP001157911"/>
    </source>
</evidence>
<keyword evidence="5" id="KW-0997">Cell inner membrane</keyword>
<feature type="compositionally biased region" description="Basic residues" evidence="10">
    <location>
        <begin position="62"/>
        <end position="107"/>
    </location>
</feature>
<evidence type="ECO:0000256" key="2">
    <source>
        <dbReference type="ARBA" id="ARBA00006555"/>
    </source>
</evidence>
<feature type="region of interest" description="Disordered" evidence="10">
    <location>
        <begin position="49"/>
        <end position="171"/>
    </location>
</feature>
<evidence type="ECO:0000256" key="10">
    <source>
        <dbReference type="SAM" id="MobiDB-lite"/>
    </source>
</evidence>
<evidence type="ECO:0000256" key="1">
    <source>
        <dbReference type="ARBA" id="ARBA00004383"/>
    </source>
</evidence>
<dbReference type="InterPro" id="IPR051045">
    <property type="entry name" value="TonB-dependent_transducer"/>
</dbReference>
<keyword evidence="9" id="KW-0472">Membrane</keyword>
<comment type="similarity">
    <text evidence="2">Belongs to the TonB family.</text>
</comment>
<evidence type="ECO:0000256" key="3">
    <source>
        <dbReference type="ARBA" id="ARBA00022448"/>
    </source>
</evidence>
<dbReference type="PRINTS" id="PR01374">
    <property type="entry name" value="TONBPROTEIN"/>
</dbReference>
<dbReference type="InterPro" id="IPR003538">
    <property type="entry name" value="TonB"/>
</dbReference>
<dbReference type="PANTHER" id="PTHR33446">
    <property type="entry name" value="PROTEIN TONB-RELATED"/>
    <property type="match status" value="1"/>
</dbReference>
<dbReference type="InterPro" id="IPR006260">
    <property type="entry name" value="TonB/TolA_C"/>
</dbReference>
<gene>
    <name evidence="12" type="ORF">SAMN06265339_1552</name>
</gene>
<dbReference type="SUPFAM" id="SSF74653">
    <property type="entry name" value="TolA/TonB C-terminal domain"/>
    <property type="match status" value="1"/>
</dbReference>
<evidence type="ECO:0000256" key="8">
    <source>
        <dbReference type="ARBA" id="ARBA00022989"/>
    </source>
</evidence>
<evidence type="ECO:0000256" key="7">
    <source>
        <dbReference type="ARBA" id="ARBA00022927"/>
    </source>
</evidence>
<sequence length="268" mass="30263">MRKKLIIAFIISTLIHLTVLYNLKLKLATFEKNNKENVVEISLSAPLATPPKKEKKISTTKPKIKKVKQKTKLQPKPKPKSKPPQKKKTKTHLKSQKQKSFKPKKIHPPISTKPQNKKQIVETPKEKISTAQKTISSPPSPIQSPLKTAPSKIQPTSQLPKPNVTSTSIKENKREKEEYLKLIIAELEKHKKYPLIARRLGIEGTVTVEFIVKKDGSLKYVKIVSSSGNSILDSAAEKLVKACHFPPLPADFKEDSFKVKIPIHYKLQ</sequence>
<protein>
    <submittedName>
        <fullName evidence="12">Outer membrane transport energization protein TonB</fullName>
    </submittedName>
</protein>
<dbReference type="InterPro" id="IPR037682">
    <property type="entry name" value="TonB_C"/>
</dbReference>
<dbReference type="PANTHER" id="PTHR33446:SF2">
    <property type="entry name" value="PROTEIN TONB"/>
    <property type="match status" value="1"/>
</dbReference>
<organism evidence="12 13">
    <name type="scientific">Desulfurobacterium pacificum</name>
    <dbReference type="NCBI Taxonomy" id="240166"/>
    <lineage>
        <taxon>Bacteria</taxon>
        <taxon>Pseudomonadati</taxon>
        <taxon>Aquificota</taxon>
        <taxon>Aquificia</taxon>
        <taxon>Desulfurobacteriales</taxon>
        <taxon>Desulfurobacteriaceae</taxon>
        <taxon>Desulfurobacterium</taxon>
    </lineage>
</organism>
<evidence type="ECO:0000256" key="6">
    <source>
        <dbReference type="ARBA" id="ARBA00022692"/>
    </source>
</evidence>
<keyword evidence="7" id="KW-0653">Protein transport</keyword>
<evidence type="ECO:0000313" key="12">
    <source>
        <dbReference type="EMBL" id="SMP17688.1"/>
    </source>
</evidence>